<organism evidence="9 10">
    <name type="scientific">Protea cynaroides</name>
    <dbReference type="NCBI Taxonomy" id="273540"/>
    <lineage>
        <taxon>Eukaryota</taxon>
        <taxon>Viridiplantae</taxon>
        <taxon>Streptophyta</taxon>
        <taxon>Embryophyta</taxon>
        <taxon>Tracheophyta</taxon>
        <taxon>Spermatophyta</taxon>
        <taxon>Magnoliopsida</taxon>
        <taxon>Proteales</taxon>
        <taxon>Proteaceae</taxon>
        <taxon>Protea</taxon>
    </lineage>
</organism>
<dbReference type="SMART" id="SM00717">
    <property type="entry name" value="SANT"/>
    <property type="match status" value="1"/>
</dbReference>
<dbReference type="Pfam" id="PF00249">
    <property type="entry name" value="Myb_DNA-binding"/>
    <property type="match status" value="1"/>
</dbReference>
<dbReference type="PANTHER" id="PTHR12802">
    <property type="entry name" value="SWI/SNF COMPLEX-RELATED"/>
    <property type="match status" value="1"/>
</dbReference>
<name>A0A9Q0KD05_9MAGN</name>
<feature type="region of interest" description="Disordered" evidence="5">
    <location>
        <begin position="1"/>
        <end position="55"/>
    </location>
</feature>
<dbReference type="Gene3D" id="1.10.10.60">
    <property type="entry name" value="Homeodomain-like"/>
    <property type="match status" value="1"/>
</dbReference>
<dbReference type="PROSITE" id="PS51293">
    <property type="entry name" value="SANT"/>
    <property type="match status" value="1"/>
</dbReference>
<feature type="compositionally biased region" description="Low complexity" evidence="5">
    <location>
        <begin position="175"/>
        <end position="186"/>
    </location>
</feature>
<dbReference type="EMBL" id="JAMYWD010000006">
    <property type="protein sequence ID" value="KAJ4968086.1"/>
    <property type="molecule type" value="Genomic_DNA"/>
</dbReference>
<dbReference type="CDD" id="cd00167">
    <property type="entry name" value="SANT"/>
    <property type="match status" value="1"/>
</dbReference>
<dbReference type="GO" id="GO:0005634">
    <property type="term" value="C:nucleus"/>
    <property type="evidence" value="ECO:0007669"/>
    <property type="project" value="UniProtKB-ARBA"/>
</dbReference>
<evidence type="ECO:0000256" key="4">
    <source>
        <dbReference type="ARBA" id="ARBA00023242"/>
    </source>
</evidence>
<evidence type="ECO:0000313" key="9">
    <source>
        <dbReference type="EMBL" id="KAJ4968086.1"/>
    </source>
</evidence>
<protein>
    <recommendedName>
        <fullName evidence="11">SWI/SNF complex subunit SWI3B</fullName>
    </recommendedName>
</protein>
<reference evidence="9" key="1">
    <citation type="journal article" date="2023" name="Plant J.">
        <title>The genome of the king protea, Protea cynaroides.</title>
        <authorList>
            <person name="Chang J."/>
            <person name="Duong T.A."/>
            <person name="Schoeman C."/>
            <person name="Ma X."/>
            <person name="Roodt D."/>
            <person name="Barker N."/>
            <person name="Li Z."/>
            <person name="Van de Peer Y."/>
            <person name="Mizrachi E."/>
        </authorList>
    </citation>
    <scope>NUCLEOTIDE SEQUENCE</scope>
    <source>
        <tissue evidence="9">Young leaves</tissue>
    </source>
</reference>
<evidence type="ECO:0000256" key="2">
    <source>
        <dbReference type="ARBA" id="ARBA00023125"/>
    </source>
</evidence>
<feature type="domain" description="SWIRM" evidence="7">
    <location>
        <begin position="62"/>
        <end position="159"/>
    </location>
</feature>
<dbReference type="Pfam" id="PF04433">
    <property type="entry name" value="SWIRM"/>
    <property type="match status" value="1"/>
</dbReference>
<dbReference type="InterPro" id="IPR017884">
    <property type="entry name" value="SANT_dom"/>
</dbReference>
<evidence type="ECO:0000259" key="6">
    <source>
        <dbReference type="PROSITE" id="PS50090"/>
    </source>
</evidence>
<feature type="region of interest" description="Disordered" evidence="5">
    <location>
        <begin position="159"/>
        <end position="186"/>
    </location>
</feature>
<dbReference type="Proteomes" id="UP001141806">
    <property type="component" value="Unassembled WGS sequence"/>
</dbReference>
<feature type="region of interest" description="Disordered" evidence="5">
    <location>
        <begin position="379"/>
        <end position="404"/>
    </location>
</feature>
<feature type="compositionally biased region" description="Pro residues" evidence="5">
    <location>
        <begin position="1"/>
        <end position="16"/>
    </location>
</feature>
<feature type="compositionally biased region" description="Polar residues" evidence="5">
    <location>
        <begin position="43"/>
        <end position="55"/>
    </location>
</feature>
<dbReference type="OrthoDB" id="118550at2759"/>
<dbReference type="Gene3D" id="1.10.10.10">
    <property type="entry name" value="Winged helix-like DNA-binding domain superfamily/Winged helix DNA-binding domain"/>
    <property type="match status" value="1"/>
</dbReference>
<dbReference type="PANTHER" id="PTHR12802:SF44">
    <property type="entry name" value="SWI_SNF COMPLEX SUBUNIT SWI3B"/>
    <property type="match status" value="1"/>
</dbReference>
<feature type="compositionally biased region" description="Polar residues" evidence="5">
    <location>
        <begin position="379"/>
        <end position="388"/>
    </location>
</feature>
<proteinExistence type="predicted"/>
<keyword evidence="2" id="KW-0238">DNA-binding</keyword>
<dbReference type="AlphaFoldDB" id="A0A9Q0KD05"/>
<gene>
    <name evidence="9" type="ORF">NE237_014787</name>
</gene>
<feature type="domain" description="SANT" evidence="8">
    <location>
        <begin position="244"/>
        <end position="295"/>
    </location>
</feature>
<comment type="caution">
    <text evidence="9">The sequence shown here is derived from an EMBL/GenBank/DDBJ whole genome shotgun (WGS) entry which is preliminary data.</text>
</comment>
<dbReference type="GO" id="GO:0003677">
    <property type="term" value="F:DNA binding"/>
    <property type="evidence" value="ECO:0007669"/>
    <property type="project" value="UniProtKB-KW"/>
</dbReference>
<evidence type="ECO:0000256" key="1">
    <source>
        <dbReference type="ARBA" id="ARBA00023015"/>
    </source>
</evidence>
<dbReference type="InterPro" id="IPR001005">
    <property type="entry name" value="SANT/Myb"/>
</dbReference>
<keyword evidence="10" id="KW-1185">Reference proteome</keyword>
<accession>A0A9Q0KD05</accession>
<dbReference type="PROSITE" id="PS50090">
    <property type="entry name" value="MYB_LIKE"/>
    <property type="match status" value="1"/>
</dbReference>
<evidence type="ECO:0008006" key="11">
    <source>
        <dbReference type="Google" id="ProtNLM"/>
    </source>
</evidence>
<keyword evidence="4" id="KW-0539">Nucleus</keyword>
<dbReference type="FunFam" id="1.10.10.60:FF:000014">
    <property type="entry name" value="SWI/SNF complex subunit SMARCC2 isoform C"/>
    <property type="match status" value="1"/>
</dbReference>
<dbReference type="InterPro" id="IPR007526">
    <property type="entry name" value="SWIRM"/>
</dbReference>
<dbReference type="PROSITE" id="PS50934">
    <property type="entry name" value="SWIRM"/>
    <property type="match status" value="1"/>
</dbReference>
<sequence>MAAPLDPPLPPLPENPPRQSEPIQNQSVVVVKQEISATDPKKSSSPGTTRPPELSSSVNDVIIIPSYSRWFSWNSVHECERRFLPEFFDGKSPSKNPKVYKYCRDSIIRRYRGNPSRKITFTEVRKTLVGDVGSIRRVFDFLEGWGLINFTASTGLKPQQTKWEEKESKSGGGVSTDADSGGSSSSLKRVRSKRLCSGCQSVCSIACFACDKFDLTLCARCYVRGNYRVGLSAADFRRVEISEDSKTDWTDKDTLHLLEAILHYGDDWEKVSHHVAGKSEKDCVAHFIKLPFGEEFVMPTDSAELAKFYQTKDQSNTETVADNNVLSSLTKRSRLTPLADTSNPIVAQVAFLSAVVGSEVAEAAARAAVVALSEVDLSNTKEGSNGRVSSIPDKATQEESVTTNGENVEDILQKAILEAQLLLDKEEQDVEQSISGIEVQMEEIQDKIVHFEEVELQMEKEWQQLQHMKSLLFLDQRNILHQRMVP</sequence>
<dbReference type="InterPro" id="IPR036388">
    <property type="entry name" value="WH-like_DNA-bd_sf"/>
</dbReference>
<evidence type="ECO:0000313" key="10">
    <source>
        <dbReference type="Proteomes" id="UP001141806"/>
    </source>
</evidence>
<keyword evidence="1" id="KW-0805">Transcription regulation</keyword>
<feature type="domain" description="Myb-like" evidence="6">
    <location>
        <begin position="241"/>
        <end position="291"/>
    </location>
</feature>
<dbReference type="InterPro" id="IPR009057">
    <property type="entry name" value="Homeodomain-like_sf"/>
</dbReference>
<dbReference type="SUPFAM" id="SSF46689">
    <property type="entry name" value="Homeodomain-like"/>
    <property type="match status" value="2"/>
</dbReference>
<evidence type="ECO:0000256" key="5">
    <source>
        <dbReference type="SAM" id="MobiDB-lite"/>
    </source>
</evidence>
<keyword evidence="3" id="KW-0804">Transcription</keyword>
<dbReference type="FunFam" id="1.10.10.10:FF:000020">
    <property type="entry name" value="SWI/SNF complex subunit SMARCC2 isoform c"/>
    <property type="match status" value="1"/>
</dbReference>
<evidence type="ECO:0000259" key="7">
    <source>
        <dbReference type="PROSITE" id="PS50934"/>
    </source>
</evidence>
<evidence type="ECO:0000259" key="8">
    <source>
        <dbReference type="PROSITE" id="PS51293"/>
    </source>
</evidence>
<evidence type="ECO:0000256" key="3">
    <source>
        <dbReference type="ARBA" id="ARBA00023163"/>
    </source>
</evidence>